<name>A0A1L6BYK9_9CAUD</name>
<accession>A0A1L6BYK9</accession>
<dbReference type="EMBL" id="KY223999">
    <property type="protein sequence ID" value="APQ42173.1"/>
    <property type="molecule type" value="Genomic_DNA"/>
</dbReference>
<dbReference type="GeneID" id="63210633"/>
<protein>
    <submittedName>
        <fullName evidence="1">Uncharacterized protein</fullName>
    </submittedName>
</protein>
<dbReference type="RefSeq" id="YP_010013975.1">
    <property type="nucleotide sequence ID" value="NC_053515.1"/>
</dbReference>
<dbReference type="Proteomes" id="UP000225965">
    <property type="component" value="Segment"/>
</dbReference>
<dbReference type="KEGG" id="vg:63210633"/>
<evidence type="ECO:0000313" key="2">
    <source>
        <dbReference type="Proteomes" id="UP000225965"/>
    </source>
</evidence>
<organism evidence="1 2">
    <name type="scientific">Mycobacterium phage MrMagoo</name>
    <dbReference type="NCBI Taxonomy" id="1927020"/>
    <lineage>
        <taxon>Viruses</taxon>
        <taxon>Duplodnaviria</taxon>
        <taxon>Heunggongvirae</taxon>
        <taxon>Uroviricota</taxon>
        <taxon>Caudoviricetes</taxon>
        <taxon>Vilmaviridae</taxon>
        <taxon>Mclasvirinae</taxon>
        <taxon>Reyvirus</taxon>
        <taxon>Reyvirus mrmagoo</taxon>
    </lineage>
</organism>
<sequence length="47" mass="5230">MADYPKDVRVNTADPRLWTTGLVEINISAIVPEAQLIPLLNRIGEIL</sequence>
<evidence type="ECO:0000313" key="1">
    <source>
        <dbReference type="EMBL" id="APQ42173.1"/>
    </source>
</evidence>
<gene>
    <name evidence="1" type="primary">69</name>
    <name evidence="1" type="ORF">PBI_MRMAGOO_69</name>
</gene>
<reference evidence="1 2" key="1">
    <citation type="submission" date="2016-11" db="EMBL/GenBank/DDBJ databases">
        <authorList>
            <person name="Brown T."/>
            <person name="Davidson K."/>
            <person name="Doll Z."/>
            <person name="Jansson R."/>
            <person name="Janyszek T."/>
            <person name="Lwin C."/>
            <person name="Patil S."/>
            <person name="Piper J."/>
            <person name="Rajendiran N."/>
            <person name="Rittenhouse N.L."/>
            <person name="Younker T.P."/>
            <person name="Zhang J."/>
            <person name="Garlena R.A."/>
            <person name="Russell D.A."/>
            <person name="Pope W.H."/>
            <person name="Jacobs-Sera D."/>
            <person name="Hatfull G.F."/>
        </authorList>
    </citation>
    <scope>NUCLEOTIDE SEQUENCE [LARGE SCALE GENOMIC DNA]</scope>
</reference>
<proteinExistence type="predicted"/>
<keyword evidence="2" id="KW-1185">Reference proteome</keyword>